<dbReference type="OrthoDB" id="7331456at2759"/>
<reference evidence="2" key="1">
    <citation type="submission" date="2021-06" db="EMBL/GenBank/DDBJ databases">
        <authorList>
            <person name="Hodson N. C."/>
            <person name="Mongue J. A."/>
            <person name="Jaron S. K."/>
        </authorList>
    </citation>
    <scope>NUCLEOTIDE SEQUENCE</scope>
</reference>
<dbReference type="Pfam" id="PF13481">
    <property type="entry name" value="AAA_25"/>
    <property type="match status" value="1"/>
</dbReference>
<proteinExistence type="predicted"/>
<keyword evidence="3" id="KW-1185">Reference proteome</keyword>
<protein>
    <recommendedName>
        <fullName evidence="1">AAA+ ATPase domain-containing protein</fullName>
    </recommendedName>
</protein>
<accession>A0A8J2JAN6</accession>
<dbReference type="EMBL" id="CAJVCH010023236">
    <property type="protein sequence ID" value="CAG7694272.1"/>
    <property type="molecule type" value="Genomic_DNA"/>
</dbReference>
<evidence type="ECO:0000259" key="1">
    <source>
        <dbReference type="SMART" id="SM00382"/>
    </source>
</evidence>
<dbReference type="SMART" id="SM00382">
    <property type="entry name" value="AAA"/>
    <property type="match status" value="1"/>
</dbReference>
<dbReference type="AlphaFoldDB" id="A0A8J2JAN6"/>
<gene>
    <name evidence="2" type="ORF">AFUS01_LOCUS3822</name>
</gene>
<dbReference type="Proteomes" id="UP000708208">
    <property type="component" value="Unassembled WGS sequence"/>
</dbReference>
<comment type="caution">
    <text evidence="2">The sequence shown here is derived from an EMBL/GenBank/DDBJ whole genome shotgun (WGS) entry which is preliminary data.</text>
</comment>
<dbReference type="InterPro" id="IPR003593">
    <property type="entry name" value="AAA+_ATPase"/>
</dbReference>
<name>A0A8J2JAN6_9HEXA</name>
<organism evidence="2 3">
    <name type="scientific">Allacma fusca</name>
    <dbReference type="NCBI Taxonomy" id="39272"/>
    <lineage>
        <taxon>Eukaryota</taxon>
        <taxon>Metazoa</taxon>
        <taxon>Ecdysozoa</taxon>
        <taxon>Arthropoda</taxon>
        <taxon>Hexapoda</taxon>
        <taxon>Collembola</taxon>
        <taxon>Symphypleona</taxon>
        <taxon>Sminthuridae</taxon>
        <taxon>Allacma</taxon>
    </lineage>
</organism>
<feature type="domain" description="AAA+ ATPase" evidence="1">
    <location>
        <begin position="622"/>
        <end position="814"/>
    </location>
</feature>
<sequence>MAKVTKEILSKLLLIQGIQNILNIWAQELHSNQIGREDIMLDFNELQRPIDPIAAGVNLLIDNALAKERRCKPPRRYLGASRLGHPCSRALQYEYMHSPISDVHGISGQTLRIFEAGHLFEELAARWLRLAGFELVTMDSNGKQFGFKVAESKIAGNIDGVITAAPANSTINITCPALWEAKSMNNRSWQETAKKGLIVSKPIYAAQVALYQAYMETAFPTISQNPCLFTAINKNTAEIYHELVPFNADLAQRMSDKAVNIIKATKSMELLPRAFSSREYYECKFCPYQDKCWEKGNGNSKPLNNIWVKRDENFINKALEYANLANQRKTAFYVIPAVVSAIGKAGSSDIVQMQTLLVDIDEGNTEEKLKVLEATLGEATMVVESGGTTKGGDPKLHIYWQLSKAVVGEDLQKLLQLRHQLALAIGGDTHFKSAHQPIRVAGSIYHKGGVGKLVKIRKHEPVEYELTELVEKVGYLPSLSSKTAAIDGANEQIEAQHKPRTLSLDQIMIQKVHEGGDGEQTRFNHITAIIGFWLRRWHQGLVTEEVAMEEIRSFNLANMVPPWPEDKINQTINGLWKIHVQKYGEPKKMTTKENIGLTPINPSDWQGSPPEREWILPDWLPRGYVTAIYGDGGVGKSLLAQQLMTALATGSEFMGMRAAPCKIYALMCEDDEHELWRRQASINAYYGLDMKALENNLRIVSRVGENNLLMIFNNSDAGQLTEFFNILLADIAAYGPDLIILDTVADLFGGNENNRPQVRQFIQTACGSLARETRGAVLLCAHPSEGGIQKGTGSGGSTAWNNTVRSRWYLKRPEGSQFTKNHRVLARVKSNYSTTGNEQYLEWSNGAFVHLNQLDFSPRIASQTQGARNDAERDRKTEVMIRLVESEALEGRLYTINQFSENFEGKYGFGSKRCIHSRISVAATQGLMQFIQNPTLYKIQQQRRMKMKKTKERDLESWGPAAGDKRPIAKFHRCWLEDLANGVAVERCRGINQAQFRAADRLAVNYQKATGCKSSSVAIVQTNRRLQAGAGFEQQVIALREHQLVFARLGRKSQEIVQHFCLDELPLREFELAQIPQWCKGVAGARLREALDELVEIYRQYHQNKLSK</sequence>
<evidence type="ECO:0000313" key="3">
    <source>
        <dbReference type="Proteomes" id="UP000708208"/>
    </source>
</evidence>
<evidence type="ECO:0000313" key="2">
    <source>
        <dbReference type="EMBL" id="CAG7694272.1"/>
    </source>
</evidence>